<evidence type="ECO:0000256" key="2">
    <source>
        <dbReference type="ARBA" id="ARBA00022679"/>
    </source>
</evidence>
<dbReference type="EMBL" id="NXIF01000027">
    <property type="protein sequence ID" value="PKI80801.1"/>
    <property type="molecule type" value="Genomic_DNA"/>
</dbReference>
<dbReference type="AlphaFoldDB" id="A0A2N1J2M9"/>
<comment type="catalytic activity">
    <reaction evidence="5 8">
        <text>a 2'-deoxycytidine in DNA + S-adenosyl-L-methionine = a 5-methyl-2'-deoxycytidine in DNA + S-adenosyl-L-homocysteine + H(+)</text>
        <dbReference type="Rhea" id="RHEA:13681"/>
        <dbReference type="Rhea" id="RHEA-COMP:11369"/>
        <dbReference type="Rhea" id="RHEA-COMP:11370"/>
        <dbReference type="ChEBI" id="CHEBI:15378"/>
        <dbReference type="ChEBI" id="CHEBI:57856"/>
        <dbReference type="ChEBI" id="CHEBI:59789"/>
        <dbReference type="ChEBI" id="CHEBI:85452"/>
        <dbReference type="ChEBI" id="CHEBI:85454"/>
        <dbReference type="EC" id="2.1.1.37"/>
    </reaction>
</comment>
<dbReference type="InterPro" id="IPR031303">
    <property type="entry name" value="C5_meth_CS"/>
</dbReference>
<dbReference type="OrthoDB" id="9813719at2"/>
<name>A0A2N1J2M9_9BACT</name>
<dbReference type="InterPro" id="IPR029063">
    <property type="entry name" value="SAM-dependent_MTases_sf"/>
</dbReference>
<dbReference type="PROSITE" id="PS00095">
    <property type="entry name" value="C5_MTASE_2"/>
    <property type="match status" value="1"/>
</dbReference>
<accession>A0A2N1J2M9</accession>
<keyword evidence="1 6" id="KW-0489">Methyltransferase</keyword>
<dbReference type="RefSeq" id="WP_101184760.1">
    <property type="nucleotide sequence ID" value="NZ_CP031218.1"/>
</dbReference>
<dbReference type="InterPro" id="IPR001525">
    <property type="entry name" value="C5_MeTfrase"/>
</dbReference>
<keyword evidence="2 6" id="KW-0808">Transferase</keyword>
<dbReference type="NCBIfam" id="TIGR00675">
    <property type="entry name" value="dcm"/>
    <property type="match status" value="1"/>
</dbReference>
<dbReference type="PANTHER" id="PTHR10629:SF52">
    <property type="entry name" value="DNA (CYTOSINE-5)-METHYLTRANSFERASE 1"/>
    <property type="match status" value="1"/>
</dbReference>
<dbReference type="GO" id="GO:0009307">
    <property type="term" value="P:DNA restriction-modification system"/>
    <property type="evidence" value="ECO:0007669"/>
    <property type="project" value="UniProtKB-KW"/>
</dbReference>
<dbReference type="GO" id="GO:0032259">
    <property type="term" value="P:methylation"/>
    <property type="evidence" value="ECO:0007669"/>
    <property type="project" value="UniProtKB-KW"/>
</dbReference>
<comment type="similarity">
    <text evidence="6 7">Belongs to the class I-like SAM-binding methyltransferase superfamily. C5-methyltransferase family.</text>
</comment>
<dbReference type="PROSITE" id="PS51679">
    <property type="entry name" value="SAM_MT_C5"/>
    <property type="match status" value="1"/>
</dbReference>
<evidence type="ECO:0000256" key="7">
    <source>
        <dbReference type="RuleBase" id="RU000416"/>
    </source>
</evidence>
<dbReference type="Gene3D" id="3.90.120.10">
    <property type="entry name" value="DNA Methylase, subunit A, domain 2"/>
    <property type="match status" value="2"/>
</dbReference>
<keyword evidence="10" id="KW-1185">Reference proteome</keyword>
<dbReference type="KEGG" id="ahs:AHALO_1506"/>
<dbReference type="GO" id="GO:0003886">
    <property type="term" value="F:DNA (cytosine-5-)-methyltransferase activity"/>
    <property type="evidence" value="ECO:0007669"/>
    <property type="project" value="UniProtKB-EC"/>
</dbReference>
<comment type="caution">
    <text evidence="9">The sequence shown here is derived from an EMBL/GenBank/DDBJ whole genome shotgun (WGS) entry which is preliminary data.</text>
</comment>
<dbReference type="Proteomes" id="UP000233248">
    <property type="component" value="Unassembled WGS sequence"/>
</dbReference>
<keyword evidence="3 6" id="KW-0949">S-adenosyl-L-methionine</keyword>
<evidence type="ECO:0000256" key="8">
    <source>
        <dbReference type="RuleBase" id="RU000417"/>
    </source>
</evidence>
<dbReference type="GO" id="GO:0003677">
    <property type="term" value="F:DNA binding"/>
    <property type="evidence" value="ECO:0007669"/>
    <property type="project" value="TreeGrafter"/>
</dbReference>
<dbReference type="InterPro" id="IPR050390">
    <property type="entry name" value="C5-Methyltransferase"/>
</dbReference>
<evidence type="ECO:0000313" key="9">
    <source>
        <dbReference type="EMBL" id="PKI80801.1"/>
    </source>
</evidence>
<proteinExistence type="inferred from homology"/>
<evidence type="ECO:0000313" key="10">
    <source>
        <dbReference type="Proteomes" id="UP000233248"/>
    </source>
</evidence>
<dbReference type="PROSITE" id="PS00094">
    <property type="entry name" value="C5_MTASE_1"/>
    <property type="match status" value="1"/>
</dbReference>
<evidence type="ECO:0000256" key="4">
    <source>
        <dbReference type="ARBA" id="ARBA00022747"/>
    </source>
</evidence>
<dbReference type="PRINTS" id="PR00105">
    <property type="entry name" value="C5METTRFRASE"/>
</dbReference>
<protein>
    <recommendedName>
        <fullName evidence="8">Cytosine-specific methyltransferase</fullName>
        <ecNumber evidence="8">2.1.1.37</ecNumber>
    </recommendedName>
</protein>
<dbReference type="PANTHER" id="PTHR10629">
    <property type="entry name" value="CYTOSINE-SPECIFIC METHYLTRANSFERASE"/>
    <property type="match status" value="1"/>
</dbReference>
<reference evidence="9 10" key="1">
    <citation type="submission" date="2017-09" db="EMBL/GenBank/DDBJ databases">
        <title>Genomics of the genus Arcobacter.</title>
        <authorList>
            <person name="Perez-Cataluna A."/>
            <person name="Figueras M.J."/>
            <person name="Salas-Masso N."/>
        </authorList>
    </citation>
    <scope>NUCLEOTIDE SEQUENCE [LARGE SCALE GENOMIC DNA]</scope>
    <source>
        <strain evidence="9 10">DSM 18005</strain>
    </source>
</reference>
<evidence type="ECO:0000256" key="3">
    <source>
        <dbReference type="ARBA" id="ARBA00022691"/>
    </source>
</evidence>
<dbReference type="Pfam" id="PF00145">
    <property type="entry name" value="DNA_methylase"/>
    <property type="match status" value="2"/>
</dbReference>
<dbReference type="InterPro" id="IPR018117">
    <property type="entry name" value="C5_DNA_meth_AS"/>
</dbReference>
<feature type="active site" evidence="6">
    <location>
        <position position="214"/>
    </location>
</feature>
<dbReference type="SUPFAM" id="SSF53335">
    <property type="entry name" value="S-adenosyl-L-methionine-dependent methyltransferases"/>
    <property type="match status" value="2"/>
</dbReference>
<evidence type="ECO:0000256" key="6">
    <source>
        <dbReference type="PROSITE-ProRule" id="PRU01016"/>
    </source>
</evidence>
<sequence>MLYNHTISKVSELDMRMILSIPEGGNWRDIPFDIPSKRLEGIRKTGGRTTLYGRIDRNKPSYTINTYITRPGNGTFIHPIHDRLITPREAARLQSFPDDYIFYGAKSHIATQIGNAVPPLLAYAVAKEIKHYLSSYNVLDLFSGAGGMGYGFKQAGYNVVIANDVFKEAAITYKKNNPNVEFIEGSITEVSIKDKIIESSQKKSIDIIIGGPPCQGFSLAGKRLSDDPRNFLYKEFVSLVDNLKPKVFVMENVPGILSSNAGKTFESIKSEFSALGYCLSAQKLLASDYGVPQKRKRVFIVGTYNMECKFNPSKIFDDEINYLSVDDAISDLYDIQPSSCKDTPVEYNDNLFKSNYQKYLRNQIDVPELLNLISKSLAI</sequence>
<evidence type="ECO:0000256" key="5">
    <source>
        <dbReference type="ARBA" id="ARBA00047422"/>
    </source>
</evidence>
<organism evidence="9 10">
    <name type="scientific">Malaciobacter halophilus</name>
    <dbReference type="NCBI Taxonomy" id="197482"/>
    <lineage>
        <taxon>Bacteria</taxon>
        <taxon>Pseudomonadati</taxon>
        <taxon>Campylobacterota</taxon>
        <taxon>Epsilonproteobacteria</taxon>
        <taxon>Campylobacterales</taxon>
        <taxon>Arcobacteraceae</taxon>
        <taxon>Malaciobacter</taxon>
    </lineage>
</organism>
<dbReference type="Gene3D" id="3.40.50.150">
    <property type="entry name" value="Vaccinia Virus protein VP39"/>
    <property type="match status" value="1"/>
</dbReference>
<keyword evidence="4" id="KW-0680">Restriction system</keyword>
<dbReference type="EC" id="2.1.1.37" evidence="8"/>
<dbReference type="GO" id="GO:0044027">
    <property type="term" value="P:negative regulation of gene expression via chromosomal CpG island methylation"/>
    <property type="evidence" value="ECO:0007669"/>
    <property type="project" value="TreeGrafter"/>
</dbReference>
<gene>
    <name evidence="9" type="ORF">CP960_07295</name>
</gene>
<evidence type="ECO:0000256" key="1">
    <source>
        <dbReference type="ARBA" id="ARBA00022603"/>
    </source>
</evidence>